<keyword evidence="5 7" id="KW-0472">Membrane</keyword>
<evidence type="ECO:0000256" key="6">
    <source>
        <dbReference type="ARBA" id="ARBA00023237"/>
    </source>
</evidence>
<keyword evidence="3 7" id="KW-1134">Transmembrane beta strand</keyword>
<dbReference type="AlphaFoldDB" id="A0A846R1J7"/>
<evidence type="ECO:0000256" key="4">
    <source>
        <dbReference type="ARBA" id="ARBA00022692"/>
    </source>
</evidence>
<dbReference type="Gene3D" id="2.40.170.20">
    <property type="entry name" value="TonB-dependent receptor, beta-barrel domain"/>
    <property type="match status" value="1"/>
</dbReference>
<keyword evidence="2 7" id="KW-0813">Transport</keyword>
<dbReference type="Gene3D" id="2.60.40.1120">
    <property type="entry name" value="Carboxypeptidase-like, regulatory domain"/>
    <property type="match status" value="1"/>
</dbReference>
<evidence type="ECO:0000313" key="10">
    <source>
        <dbReference type="EMBL" id="NJB71815.1"/>
    </source>
</evidence>
<dbReference type="NCBIfam" id="TIGR04057">
    <property type="entry name" value="SusC_RagA_signa"/>
    <property type="match status" value="1"/>
</dbReference>
<dbReference type="InterPro" id="IPR023996">
    <property type="entry name" value="TonB-dep_OMP_SusC/RagA"/>
</dbReference>
<sequence>MQFKIMTKTKSLEPKLARWVSILAFAFCLLVGGNVFAQQGSTVTGVVLDGTYNDPLPGASIIEKGTSNGTQTDFDGNFTLTLTTDNATIVISYVGFATQEVAVNGGTQFNITLKEDLQGLDEVVVVGYGSVKRSDLTGAVASIDSDALTERNFTNPIESVQGNIAGVQISSNTGRVGDGFDIQIRGQSSFLDDGSPLFVVDGAPVNDIDFLNPQDIAQIDILKDASSTAIYGSRGANGVVIVTTKSGSSARGGFNVSFDSFVGIKEVARLPELMDGPTWQYYHQSAYLATIGGDPMDIDAATLEGTVVGGSNTILRRRFDANDTYDWYDAVLRSAIQQNNYLNINGRSENGVAYNLGLGYQHETGNILNEELDKYTLKTGLSHNVNDKFSFGANITLTQTINERGSSNAMQEAFRLNPFLSPFAIDDSGNETTELFNQPGKLVFPTSGDYAINKTSTYNPLLQIANASDEIRRMNIVGNVFMQYNFLDWLSFRTTFSSGYDHRRRGRSWGTQTNEGLSNGNQPLADLDKRSNFNYTWDNQIDITKTFNENHNFKFLILQSIFSERIESSFSSARNLSFESEFYNLGSGAQSTFQVNSGYLAESLSSYALRLNYDYKEKYFLTLANRWDGYSLFSDENKWDFFPSAAVAWRISNEDFVGNESLFSNLKLRASYGFTGNNAFNRSDFPYPTLNILNDQLFYDIDGAVTGFVPSSLANSDLTWEKTKEWNVGLDFGIFNNRVNGSVDVYNRLSEDVIFGRLLPIEVGIEGGILDNASSIRNKGVEAILNTKIIDSDLVSWDVTLTYTNNDNTIESINGQSEVDDIGNGLFIGESIGVRGENNNRSNYNYVFDGIWQANERDEAAAFGQTEGQAKVKDLNGDGVIDPENDRVILGSVDPDWIGSLFTRLRVGNFDISASMITNQGVFTYSPWRANFTDTRDRGRQKANISWYVPDNGAGLTPQFSNEYPQPRNQGQYWRGSQVGYYADASFVKVKNIALGYNFENNILDKLNLKGLRVYANVLNPFVFTDYMGYDPETASASLGVGRVSTVTYQLGLNVKL</sequence>
<dbReference type="EMBL" id="JAATJJ010000001">
    <property type="protein sequence ID" value="NJB71815.1"/>
    <property type="molecule type" value="Genomic_DNA"/>
</dbReference>
<evidence type="ECO:0000313" key="11">
    <source>
        <dbReference type="Proteomes" id="UP000590442"/>
    </source>
</evidence>
<evidence type="ECO:0000256" key="5">
    <source>
        <dbReference type="ARBA" id="ARBA00023136"/>
    </source>
</evidence>
<name>A0A846R1J7_9FLAO</name>
<dbReference type="Pfam" id="PF07715">
    <property type="entry name" value="Plug"/>
    <property type="match status" value="1"/>
</dbReference>
<dbReference type="FunFam" id="2.170.130.10:FF:000008">
    <property type="entry name" value="SusC/RagA family TonB-linked outer membrane protein"/>
    <property type="match status" value="1"/>
</dbReference>
<dbReference type="Proteomes" id="UP000590442">
    <property type="component" value="Unassembled WGS sequence"/>
</dbReference>
<dbReference type="InterPro" id="IPR036942">
    <property type="entry name" value="Beta-barrel_TonB_sf"/>
</dbReference>
<accession>A0A846R1J7</accession>
<dbReference type="InterPro" id="IPR037066">
    <property type="entry name" value="Plug_dom_sf"/>
</dbReference>
<dbReference type="SUPFAM" id="SSF49464">
    <property type="entry name" value="Carboxypeptidase regulatory domain-like"/>
    <property type="match status" value="1"/>
</dbReference>
<dbReference type="RefSeq" id="WP_245201437.1">
    <property type="nucleotide sequence ID" value="NZ_JAATJJ010000001.1"/>
</dbReference>
<proteinExistence type="inferred from homology"/>
<dbReference type="InterPro" id="IPR023997">
    <property type="entry name" value="TonB-dep_OMP_SusC/RagA_CS"/>
</dbReference>
<evidence type="ECO:0000256" key="2">
    <source>
        <dbReference type="ARBA" id="ARBA00022448"/>
    </source>
</evidence>
<protein>
    <submittedName>
        <fullName evidence="10">TonB-linked SusC/RagA family outer membrane protein</fullName>
    </submittedName>
</protein>
<comment type="similarity">
    <text evidence="7">Belongs to the TonB-dependent receptor family.</text>
</comment>
<evidence type="ECO:0000256" key="3">
    <source>
        <dbReference type="ARBA" id="ARBA00022452"/>
    </source>
</evidence>
<evidence type="ECO:0000256" key="8">
    <source>
        <dbReference type="SAM" id="MobiDB-lite"/>
    </source>
</evidence>
<feature type="domain" description="TonB-dependent receptor plug" evidence="9">
    <location>
        <begin position="133"/>
        <end position="239"/>
    </location>
</feature>
<dbReference type="InterPro" id="IPR039426">
    <property type="entry name" value="TonB-dep_rcpt-like"/>
</dbReference>
<keyword evidence="11" id="KW-1185">Reference proteome</keyword>
<comment type="subcellular location">
    <subcellularLocation>
        <location evidence="1 7">Cell outer membrane</location>
        <topology evidence="1 7">Multi-pass membrane protein</topology>
    </subcellularLocation>
</comment>
<dbReference type="InterPro" id="IPR008969">
    <property type="entry name" value="CarboxyPept-like_regulatory"/>
</dbReference>
<keyword evidence="4 7" id="KW-0812">Transmembrane</keyword>
<keyword evidence="6 7" id="KW-0998">Cell outer membrane</keyword>
<dbReference type="SUPFAM" id="SSF56935">
    <property type="entry name" value="Porins"/>
    <property type="match status" value="1"/>
</dbReference>
<feature type="compositionally biased region" description="Polar residues" evidence="8">
    <location>
        <begin position="509"/>
        <end position="522"/>
    </location>
</feature>
<comment type="caution">
    <text evidence="10">The sequence shown here is derived from an EMBL/GenBank/DDBJ whole genome shotgun (WGS) entry which is preliminary data.</text>
</comment>
<evidence type="ECO:0000256" key="1">
    <source>
        <dbReference type="ARBA" id="ARBA00004571"/>
    </source>
</evidence>
<organism evidence="10 11">
    <name type="scientific">Saonia flava</name>
    <dbReference type="NCBI Taxonomy" id="523696"/>
    <lineage>
        <taxon>Bacteria</taxon>
        <taxon>Pseudomonadati</taxon>
        <taxon>Bacteroidota</taxon>
        <taxon>Flavobacteriia</taxon>
        <taxon>Flavobacteriales</taxon>
        <taxon>Flavobacteriaceae</taxon>
        <taxon>Saonia</taxon>
    </lineage>
</organism>
<gene>
    <name evidence="10" type="ORF">GGR42_002277</name>
</gene>
<dbReference type="PROSITE" id="PS52016">
    <property type="entry name" value="TONB_DEPENDENT_REC_3"/>
    <property type="match status" value="1"/>
</dbReference>
<reference evidence="10 11" key="1">
    <citation type="submission" date="2020-03" db="EMBL/GenBank/DDBJ databases">
        <title>Genomic Encyclopedia of Type Strains, Phase IV (KMG-IV): sequencing the most valuable type-strain genomes for metagenomic binning, comparative biology and taxonomic classification.</title>
        <authorList>
            <person name="Goeker M."/>
        </authorList>
    </citation>
    <scope>NUCLEOTIDE SEQUENCE [LARGE SCALE GENOMIC DNA]</scope>
    <source>
        <strain evidence="10 11">DSM 29762</strain>
    </source>
</reference>
<feature type="region of interest" description="Disordered" evidence="8">
    <location>
        <begin position="503"/>
        <end position="523"/>
    </location>
</feature>
<dbReference type="InterPro" id="IPR012910">
    <property type="entry name" value="Plug_dom"/>
</dbReference>
<evidence type="ECO:0000256" key="7">
    <source>
        <dbReference type="PROSITE-ProRule" id="PRU01360"/>
    </source>
</evidence>
<dbReference type="Pfam" id="PF13715">
    <property type="entry name" value="CarbopepD_reg_2"/>
    <property type="match status" value="1"/>
</dbReference>
<dbReference type="Gene3D" id="2.170.130.10">
    <property type="entry name" value="TonB-dependent receptor, plug domain"/>
    <property type="match status" value="1"/>
</dbReference>
<dbReference type="NCBIfam" id="TIGR04056">
    <property type="entry name" value="OMP_RagA_SusC"/>
    <property type="match status" value="1"/>
</dbReference>
<evidence type="ECO:0000259" key="9">
    <source>
        <dbReference type="Pfam" id="PF07715"/>
    </source>
</evidence>
<dbReference type="GO" id="GO:0009279">
    <property type="term" value="C:cell outer membrane"/>
    <property type="evidence" value="ECO:0007669"/>
    <property type="project" value="UniProtKB-SubCell"/>
</dbReference>